<dbReference type="Pfam" id="PF00168">
    <property type="entry name" value="C2"/>
    <property type="match status" value="1"/>
</dbReference>
<dbReference type="CDD" id="cd00030">
    <property type="entry name" value="C2"/>
    <property type="match status" value="1"/>
</dbReference>
<evidence type="ECO:0000259" key="2">
    <source>
        <dbReference type="PROSITE" id="PS50004"/>
    </source>
</evidence>
<dbReference type="PROSITE" id="PS50004">
    <property type="entry name" value="C2"/>
    <property type="match status" value="1"/>
</dbReference>
<dbReference type="SUPFAM" id="SSF49562">
    <property type="entry name" value="C2 domain (Calcium/lipid-binding domain, CaLB)"/>
    <property type="match status" value="1"/>
</dbReference>
<dbReference type="PANTHER" id="PTHR46291:SF5">
    <property type="entry name" value="C2 CALCIUM-DEPENDENT DOMAIN-CONTAINING PROTEIN 4C"/>
    <property type="match status" value="1"/>
</dbReference>
<sequence>MLPGPPDVSLPVLPAPPGRVLPHAPLPGVSQTRAVRRCLPRASLHGIKPLDALSGSLSSELLGVLLALFGALMSSRARGGEGSAPRYRGAPSSGGSWLGPGRGGPGSIEGLLPARGSRPGPGVPAGTRWEGPGGRAAVVPAPRSGGGRGPERGPCPGRPTGVGPAARPLRADPCPPRPRAAARGGGPARRGEKRGRRARRNTAAARRGARGRPGPIKARPRPAGCGGGGGSGPGAVAPVTVNGNFPVGRVSRPVPSRPVPSRPVPSAPPCAAGSGGSRCVPVPVGAARRLPPHPRPHPRAAGCRSRCPAARAVPPRPSRPRPSPGTGGSRCPRCGRILPQPRPRRAPGWRLPACRCPAPGDGASHRVSSSPVAGGEMWLLERLRGVAENGGSRGAGPEESPRGSRYSNVLTPDKIPDFFIPPKLSAAPAEAEGSEPPAPPAVGPSASEQDLAGRKPPRSPRPPSRPRPKATGRHIIQIESAEDWTAEGGFGTNVDPQAQTAMSLPYVPKAQTSYGFATLVESPHTRRKESLFHSEHSSLCPSPATSPSAQRRAKLNGESGSRAPADLGAALMHPGRYFSGGESDTCSSAESSPFGSPLLSRSVSLLKIFSQESQSKVIKLKHSVARNSSLSTDDSSADTSPSAQRRARSAPAGGQPPAALDLPQGRNREHSLRLSRGGSLRLAADYDPSNARLRVRLISAEDLYDALVDVRSINCCVSLCLNPGKLQKQRSTIVKNSRNPSFNEDFFFDGLGPGHVRKLSLKLKVVNKGSSLKRDTLLGEKELPLTTLLAGL</sequence>
<feature type="compositionally biased region" description="Low complexity" evidence="1">
    <location>
        <begin position="628"/>
        <end position="659"/>
    </location>
</feature>
<evidence type="ECO:0000256" key="1">
    <source>
        <dbReference type="SAM" id="MobiDB-lite"/>
    </source>
</evidence>
<reference evidence="3" key="2">
    <citation type="submission" date="2025-08" db="UniProtKB">
        <authorList>
            <consortium name="Ensembl"/>
        </authorList>
    </citation>
    <scope>IDENTIFICATION</scope>
</reference>
<keyword evidence="4" id="KW-1185">Reference proteome</keyword>
<feature type="region of interest" description="Disordered" evidence="1">
    <location>
        <begin position="624"/>
        <end position="674"/>
    </location>
</feature>
<feature type="compositionally biased region" description="Basic residues" evidence="1">
    <location>
        <begin position="191"/>
        <end position="200"/>
    </location>
</feature>
<reference evidence="3" key="1">
    <citation type="submission" date="2018-09" db="EMBL/GenBank/DDBJ databases">
        <title>Common duck and Muscovy duck high density SNP chip.</title>
        <authorList>
            <person name="Vignal A."/>
            <person name="Thebault N."/>
            <person name="Warren W.C."/>
        </authorList>
    </citation>
    <scope>NUCLEOTIDE SEQUENCE [LARGE SCALE GENOMIC DNA]</scope>
</reference>
<evidence type="ECO:0000313" key="4">
    <source>
        <dbReference type="Proteomes" id="UP000694556"/>
    </source>
</evidence>
<dbReference type="Ensembl" id="ENSCMMT00000010400.1">
    <property type="protein sequence ID" value="ENSCMMP00000009428.1"/>
    <property type="gene ID" value="ENSCMMG00000006005.1"/>
</dbReference>
<dbReference type="InterPro" id="IPR043549">
    <property type="entry name" value="C2C4C/C2C4D"/>
</dbReference>
<dbReference type="Proteomes" id="UP000694556">
    <property type="component" value="Chromosome 29"/>
</dbReference>
<feature type="compositionally biased region" description="Low complexity" evidence="1">
    <location>
        <begin position="299"/>
        <end position="313"/>
    </location>
</feature>
<feature type="region of interest" description="Disordered" evidence="1">
    <location>
        <begin position="77"/>
        <end position="371"/>
    </location>
</feature>
<protein>
    <submittedName>
        <fullName evidence="3">C2 calcium dependent domain containing 4C</fullName>
    </submittedName>
</protein>
<feature type="compositionally biased region" description="Polar residues" evidence="1">
    <location>
        <begin position="537"/>
        <end position="549"/>
    </location>
</feature>
<name>A0A8C3BQV0_CAIMO</name>
<accession>A0A8C3BQV0</accession>
<reference evidence="3" key="3">
    <citation type="submission" date="2025-09" db="UniProtKB">
        <authorList>
            <consortium name="Ensembl"/>
        </authorList>
    </citation>
    <scope>IDENTIFICATION</scope>
</reference>
<proteinExistence type="predicted"/>
<feature type="region of interest" description="Disordered" evidence="1">
    <location>
        <begin position="384"/>
        <end position="474"/>
    </location>
</feature>
<dbReference type="PANTHER" id="PTHR46291">
    <property type="entry name" value="C2 DOMAIN-CONTAINING PROTEIN"/>
    <property type="match status" value="1"/>
</dbReference>
<feature type="compositionally biased region" description="Gly residues" evidence="1">
    <location>
        <begin position="96"/>
        <end position="107"/>
    </location>
</feature>
<feature type="compositionally biased region" description="Low complexity" evidence="1">
    <location>
        <begin position="152"/>
        <end position="172"/>
    </location>
</feature>
<feature type="domain" description="C2" evidence="2">
    <location>
        <begin position="676"/>
        <end position="792"/>
    </location>
</feature>
<dbReference type="InterPro" id="IPR000008">
    <property type="entry name" value="C2_dom"/>
</dbReference>
<feature type="compositionally biased region" description="Low complexity" evidence="1">
    <location>
        <begin position="425"/>
        <end position="435"/>
    </location>
</feature>
<feature type="compositionally biased region" description="Gly residues" evidence="1">
    <location>
        <begin position="224"/>
        <end position="233"/>
    </location>
</feature>
<feature type="compositionally biased region" description="Pro residues" evidence="1">
    <location>
        <begin position="255"/>
        <end position="268"/>
    </location>
</feature>
<feature type="region of interest" description="Disordered" evidence="1">
    <location>
        <begin position="525"/>
        <end position="593"/>
    </location>
</feature>
<dbReference type="SMART" id="SM00239">
    <property type="entry name" value="C2"/>
    <property type="match status" value="1"/>
</dbReference>
<feature type="compositionally biased region" description="Low complexity" evidence="1">
    <location>
        <begin position="201"/>
        <end position="223"/>
    </location>
</feature>
<dbReference type="InterPro" id="IPR035892">
    <property type="entry name" value="C2_domain_sf"/>
</dbReference>
<dbReference type="Gene3D" id="2.60.40.150">
    <property type="entry name" value="C2 domain"/>
    <property type="match status" value="1"/>
</dbReference>
<dbReference type="AlphaFoldDB" id="A0A8C3BQV0"/>
<feature type="compositionally biased region" description="Pro residues" evidence="1">
    <location>
        <begin position="314"/>
        <end position="323"/>
    </location>
</feature>
<evidence type="ECO:0000313" key="3">
    <source>
        <dbReference type="Ensembl" id="ENSCMMP00000009428.1"/>
    </source>
</evidence>
<organism evidence="3 4">
    <name type="scientific">Cairina moschata</name>
    <name type="common">Muscovy duck</name>
    <dbReference type="NCBI Taxonomy" id="8855"/>
    <lineage>
        <taxon>Eukaryota</taxon>
        <taxon>Metazoa</taxon>
        <taxon>Chordata</taxon>
        <taxon>Craniata</taxon>
        <taxon>Vertebrata</taxon>
        <taxon>Euteleostomi</taxon>
        <taxon>Archelosauria</taxon>
        <taxon>Archosauria</taxon>
        <taxon>Dinosauria</taxon>
        <taxon>Saurischia</taxon>
        <taxon>Theropoda</taxon>
        <taxon>Coelurosauria</taxon>
        <taxon>Aves</taxon>
        <taxon>Neognathae</taxon>
        <taxon>Galloanserae</taxon>
        <taxon>Anseriformes</taxon>
        <taxon>Anatidae</taxon>
        <taxon>Anatinae</taxon>
        <taxon>Cairina</taxon>
    </lineage>
</organism>
<feature type="compositionally biased region" description="Polar residues" evidence="1">
    <location>
        <begin position="582"/>
        <end position="593"/>
    </location>
</feature>